<comment type="subcellular location">
    <subcellularLocation>
        <location evidence="1 10">Cell membrane</location>
        <topology evidence="1 10">Multi-pass membrane protein</topology>
    </subcellularLocation>
</comment>
<keyword evidence="13" id="KW-1185">Reference proteome</keyword>
<sequence>MEISTVSRVVKIGLRACGIWPYLPTTTLYRFFWIVMLGIAQIFQYQYVVIHYNTDNFSHFMDGVSSAMTYSLLFVKLTILWANQRTFSDILQMMAVDWENCVLADRSLRITTDKVKLSHRFSKWIIGLQLTVINPIQLRGTCCNIQRINVSAREYILKMKLPFTVSTSPIYVLITILQFFYLAIYGCGISMVNSLIVTLILHIGGQIDILRECLLTAFSKNMMSTVDSITLRTLITKHQQIIIFSENIENLYTYIALMLFVSDTPIICCLGFIIVTSIGTTDGPAILVRSVLFYLVMNLEAFIYCFAGEYLSAKSKMIGDAAYNSLWYDVATKKNLIILFIILRSQKRLTITIGKVMDLSLERFTSVVKASASYISVLLAMY</sequence>
<dbReference type="Proteomes" id="UP000053097">
    <property type="component" value="Unassembled WGS sequence"/>
</dbReference>
<feature type="transmembrane region" description="Helical" evidence="10">
    <location>
        <begin position="60"/>
        <end position="82"/>
    </location>
</feature>
<reference evidence="12" key="2">
    <citation type="journal article" date="2018" name="Genome Res.">
        <title>The genomic architecture and molecular evolution of ant odorant receptors.</title>
        <authorList>
            <person name="McKenzie S.K."/>
            <person name="Kronauer D.J.C."/>
        </authorList>
    </citation>
    <scope>NUCLEOTIDE SEQUENCE [LARGE SCALE GENOMIC DNA]</scope>
    <source>
        <strain evidence="12">Clonal line C1</strain>
    </source>
</reference>
<dbReference type="GO" id="GO:0005886">
    <property type="term" value="C:plasma membrane"/>
    <property type="evidence" value="ECO:0007669"/>
    <property type="project" value="UniProtKB-SubCell"/>
</dbReference>
<dbReference type="GO" id="GO:0007165">
    <property type="term" value="P:signal transduction"/>
    <property type="evidence" value="ECO:0007669"/>
    <property type="project" value="UniProtKB-KW"/>
</dbReference>
<reference evidence="11 13" key="1">
    <citation type="journal article" date="2014" name="Curr. Biol.">
        <title>The genome of the clonal raider ant Cerapachys biroi.</title>
        <authorList>
            <person name="Oxley P.R."/>
            <person name="Ji L."/>
            <person name="Fetter-Pruneda I."/>
            <person name="McKenzie S.K."/>
            <person name="Li C."/>
            <person name="Hu H."/>
            <person name="Zhang G."/>
            <person name="Kronauer D.J."/>
        </authorList>
    </citation>
    <scope>NUCLEOTIDE SEQUENCE [LARGE SCALE GENOMIC DNA]</scope>
</reference>
<keyword evidence="9 10" id="KW-0807">Transducer</keyword>
<comment type="caution">
    <text evidence="10">Lacks conserved residue(s) required for the propagation of feature annotation.</text>
</comment>
<evidence type="ECO:0000256" key="5">
    <source>
        <dbReference type="ARBA" id="ARBA00022725"/>
    </source>
</evidence>
<gene>
    <name evidence="12" type="ORF">DMN91_002854</name>
    <name evidence="11" type="ORF">X777_02079</name>
</gene>
<evidence type="ECO:0000256" key="1">
    <source>
        <dbReference type="ARBA" id="ARBA00004651"/>
    </source>
</evidence>
<evidence type="ECO:0000256" key="8">
    <source>
        <dbReference type="ARBA" id="ARBA00023170"/>
    </source>
</evidence>
<proteinExistence type="inferred from homology"/>
<dbReference type="InterPro" id="IPR004117">
    <property type="entry name" value="7tm6_olfct_rcpt"/>
</dbReference>
<feature type="transmembrane region" description="Helical" evidence="10">
    <location>
        <begin position="170"/>
        <end position="201"/>
    </location>
</feature>
<protein>
    <recommendedName>
        <fullName evidence="10">Odorant receptor</fullName>
    </recommendedName>
</protein>
<keyword evidence="7 10" id="KW-0472">Membrane</keyword>
<evidence type="ECO:0000256" key="10">
    <source>
        <dbReference type="RuleBase" id="RU351113"/>
    </source>
</evidence>
<keyword evidence="4 10" id="KW-0812">Transmembrane</keyword>
<keyword evidence="5 10" id="KW-0552">Olfaction</keyword>
<accession>A0A026WNJ1</accession>
<evidence type="ECO:0000313" key="12">
    <source>
        <dbReference type="EMBL" id="RLU24764.1"/>
    </source>
</evidence>
<dbReference type="GO" id="GO:0005549">
    <property type="term" value="F:odorant binding"/>
    <property type="evidence" value="ECO:0007669"/>
    <property type="project" value="InterPro"/>
</dbReference>
<dbReference type="AlphaFoldDB" id="A0A026WNJ1"/>
<evidence type="ECO:0000256" key="4">
    <source>
        <dbReference type="ARBA" id="ARBA00022692"/>
    </source>
</evidence>
<dbReference type="EMBL" id="KK107144">
    <property type="protein sequence ID" value="EZA57543.1"/>
    <property type="molecule type" value="Genomic_DNA"/>
</dbReference>
<dbReference type="OrthoDB" id="6765072at2759"/>
<feature type="transmembrane region" description="Helical" evidence="10">
    <location>
        <begin position="251"/>
        <end position="274"/>
    </location>
</feature>
<reference evidence="12" key="3">
    <citation type="submission" date="2018-07" db="EMBL/GenBank/DDBJ databases">
        <authorList>
            <person name="Mckenzie S.K."/>
            <person name="Kronauer D.J.C."/>
        </authorList>
    </citation>
    <scope>NUCLEOTIDE SEQUENCE</scope>
    <source>
        <strain evidence="12">Clonal line C1</strain>
    </source>
</reference>
<keyword evidence="3 10" id="KW-0716">Sensory transduction</keyword>
<organism evidence="11 13">
    <name type="scientific">Ooceraea biroi</name>
    <name type="common">Clonal raider ant</name>
    <name type="synonym">Cerapachys biroi</name>
    <dbReference type="NCBI Taxonomy" id="2015173"/>
    <lineage>
        <taxon>Eukaryota</taxon>
        <taxon>Metazoa</taxon>
        <taxon>Ecdysozoa</taxon>
        <taxon>Arthropoda</taxon>
        <taxon>Hexapoda</taxon>
        <taxon>Insecta</taxon>
        <taxon>Pterygota</taxon>
        <taxon>Neoptera</taxon>
        <taxon>Endopterygota</taxon>
        <taxon>Hymenoptera</taxon>
        <taxon>Apocrita</taxon>
        <taxon>Aculeata</taxon>
        <taxon>Formicoidea</taxon>
        <taxon>Formicidae</taxon>
        <taxon>Dorylinae</taxon>
        <taxon>Ooceraea</taxon>
    </lineage>
</organism>
<evidence type="ECO:0000256" key="9">
    <source>
        <dbReference type="ARBA" id="ARBA00023224"/>
    </source>
</evidence>
<dbReference type="STRING" id="2015173.A0A026WNJ1"/>
<evidence type="ECO:0000313" key="13">
    <source>
        <dbReference type="Proteomes" id="UP000053097"/>
    </source>
</evidence>
<evidence type="ECO:0000256" key="6">
    <source>
        <dbReference type="ARBA" id="ARBA00022989"/>
    </source>
</evidence>
<evidence type="ECO:0000313" key="11">
    <source>
        <dbReference type="EMBL" id="EZA57543.1"/>
    </source>
</evidence>
<evidence type="ECO:0000256" key="3">
    <source>
        <dbReference type="ARBA" id="ARBA00022606"/>
    </source>
</evidence>
<comment type="similarity">
    <text evidence="10">Belongs to the insect chemoreceptor superfamily. Heteromeric odorant receptor channel (TC 1.A.69) family.</text>
</comment>
<dbReference type="PANTHER" id="PTHR21137">
    <property type="entry name" value="ODORANT RECEPTOR"/>
    <property type="match status" value="1"/>
</dbReference>
<dbReference type="GO" id="GO:0004984">
    <property type="term" value="F:olfactory receptor activity"/>
    <property type="evidence" value="ECO:0007669"/>
    <property type="project" value="InterPro"/>
</dbReference>
<dbReference type="PANTHER" id="PTHR21137:SF35">
    <property type="entry name" value="ODORANT RECEPTOR 19A-RELATED"/>
    <property type="match status" value="1"/>
</dbReference>
<feature type="transmembrane region" description="Helical" evidence="10">
    <location>
        <begin position="28"/>
        <end position="48"/>
    </location>
</feature>
<dbReference type="EMBL" id="QOIP01000003">
    <property type="protein sequence ID" value="RLU24764.1"/>
    <property type="molecule type" value="Genomic_DNA"/>
</dbReference>
<dbReference type="Pfam" id="PF02949">
    <property type="entry name" value="7tm_6"/>
    <property type="match status" value="1"/>
</dbReference>
<keyword evidence="2" id="KW-1003">Cell membrane</keyword>
<evidence type="ECO:0000256" key="2">
    <source>
        <dbReference type="ARBA" id="ARBA00022475"/>
    </source>
</evidence>
<name>A0A026WNJ1_OOCBI</name>
<dbReference type="Proteomes" id="UP000279307">
    <property type="component" value="Chromosome 3"/>
</dbReference>
<evidence type="ECO:0000256" key="7">
    <source>
        <dbReference type="ARBA" id="ARBA00023136"/>
    </source>
</evidence>
<keyword evidence="8 10" id="KW-0675">Receptor</keyword>
<keyword evidence="6 10" id="KW-1133">Transmembrane helix</keyword>
<dbReference type="OMA" id="CNDNFLC"/>
<feature type="transmembrane region" description="Helical" evidence="10">
    <location>
        <begin position="286"/>
        <end position="307"/>
    </location>
</feature>